<keyword evidence="6 8" id="KW-0067">ATP-binding</keyword>
<comment type="function">
    <text evidence="8">Catalyzes the phosphorylation of the 3'-hydroxyl group of dephosphocoenzyme A to form coenzyme A.</text>
</comment>
<comment type="subcellular location">
    <subcellularLocation>
        <location evidence="8">Cytoplasm</location>
    </subcellularLocation>
</comment>
<gene>
    <name evidence="8 10" type="primary">coaE</name>
    <name evidence="10" type="ORF">GCM10010916_13830</name>
</gene>
<dbReference type="PROSITE" id="PS51219">
    <property type="entry name" value="DPCK"/>
    <property type="match status" value="1"/>
</dbReference>
<dbReference type="GO" id="GO:0005737">
    <property type="term" value="C:cytoplasm"/>
    <property type="evidence" value="ECO:0007669"/>
    <property type="project" value="UniProtKB-SubCell"/>
</dbReference>
<keyword evidence="7 8" id="KW-0173">Coenzyme A biosynthesis</keyword>
<dbReference type="Proteomes" id="UP000644756">
    <property type="component" value="Unassembled WGS sequence"/>
</dbReference>
<dbReference type="Gene3D" id="3.40.50.300">
    <property type="entry name" value="P-loop containing nucleotide triphosphate hydrolases"/>
    <property type="match status" value="1"/>
</dbReference>
<keyword evidence="2 8" id="KW-0963">Cytoplasm</keyword>
<evidence type="ECO:0000256" key="2">
    <source>
        <dbReference type="ARBA" id="ARBA00022490"/>
    </source>
</evidence>
<evidence type="ECO:0000313" key="11">
    <source>
        <dbReference type="Proteomes" id="UP000644756"/>
    </source>
</evidence>
<proteinExistence type="inferred from homology"/>
<reference evidence="10" key="1">
    <citation type="journal article" date="2014" name="Int. J. Syst. Evol. Microbiol.">
        <title>Complete genome sequence of Corynebacterium casei LMG S-19264T (=DSM 44701T), isolated from a smear-ripened cheese.</title>
        <authorList>
            <consortium name="US DOE Joint Genome Institute (JGI-PGF)"/>
            <person name="Walter F."/>
            <person name="Albersmeier A."/>
            <person name="Kalinowski J."/>
            <person name="Ruckert C."/>
        </authorList>
    </citation>
    <scope>NUCLEOTIDE SEQUENCE</scope>
    <source>
        <strain evidence="10">CGMCC 1.12987</strain>
    </source>
</reference>
<keyword evidence="4 8" id="KW-0547">Nucleotide-binding</keyword>
<dbReference type="PANTHER" id="PTHR10695">
    <property type="entry name" value="DEPHOSPHO-COA KINASE-RELATED"/>
    <property type="match status" value="1"/>
</dbReference>
<evidence type="ECO:0000256" key="4">
    <source>
        <dbReference type="ARBA" id="ARBA00022741"/>
    </source>
</evidence>
<dbReference type="HAMAP" id="MF_00376">
    <property type="entry name" value="Dephospho_CoA_kinase"/>
    <property type="match status" value="1"/>
</dbReference>
<comment type="similarity">
    <text evidence="1 8">Belongs to the CoaE family.</text>
</comment>
<dbReference type="PANTHER" id="PTHR10695:SF46">
    <property type="entry name" value="BIFUNCTIONAL COENZYME A SYNTHASE-RELATED"/>
    <property type="match status" value="1"/>
</dbReference>
<comment type="pathway">
    <text evidence="8">Cofactor biosynthesis; coenzyme A biosynthesis; CoA from (R)-pantothenate: step 5/5.</text>
</comment>
<dbReference type="AlphaFoldDB" id="A0A917CU31"/>
<reference evidence="10" key="2">
    <citation type="submission" date="2020-09" db="EMBL/GenBank/DDBJ databases">
        <authorList>
            <person name="Sun Q."/>
            <person name="Zhou Y."/>
        </authorList>
    </citation>
    <scope>NUCLEOTIDE SEQUENCE</scope>
    <source>
        <strain evidence="10">CGMCC 1.12987</strain>
    </source>
</reference>
<evidence type="ECO:0000313" key="10">
    <source>
        <dbReference type="EMBL" id="GGF97840.1"/>
    </source>
</evidence>
<dbReference type="InterPro" id="IPR001977">
    <property type="entry name" value="Depp_CoAkinase"/>
</dbReference>
<keyword evidence="3 8" id="KW-0808">Transferase</keyword>
<organism evidence="10 11">
    <name type="scientific">Paenibacillus abyssi</name>
    <dbReference type="NCBI Taxonomy" id="1340531"/>
    <lineage>
        <taxon>Bacteria</taxon>
        <taxon>Bacillati</taxon>
        <taxon>Bacillota</taxon>
        <taxon>Bacilli</taxon>
        <taxon>Bacillales</taxon>
        <taxon>Paenibacillaceae</taxon>
        <taxon>Paenibacillus</taxon>
    </lineage>
</organism>
<evidence type="ECO:0000256" key="1">
    <source>
        <dbReference type="ARBA" id="ARBA00009018"/>
    </source>
</evidence>
<dbReference type="InterPro" id="IPR027417">
    <property type="entry name" value="P-loop_NTPase"/>
</dbReference>
<keyword evidence="5 8" id="KW-0418">Kinase</keyword>
<comment type="caution">
    <text evidence="10">The sequence shown here is derived from an EMBL/GenBank/DDBJ whole genome shotgun (WGS) entry which is preliminary data.</text>
</comment>
<dbReference type="GO" id="GO:0004140">
    <property type="term" value="F:dephospho-CoA kinase activity"/>
    <property type="evidence" value="ECO:0007669"/>
    <property type="project" value="UniProtKB-UniRule"/>
</dbReference>
<dbReference type="GO" id="GO:0005524">
    <property type="term" value="F:ATP binding"/>
    <property type="evidence" value="ECO:0007669"/>
    <property type="project" value="UniProtKB-UniRule"/>
</dbReference>
<comment type="catalytic activity">
    <reaction evidence="8">
        <text>3'-dephospho-CoA + ATP = ADP + CoA + H(+)</text>
        <dbReference type="Rhea" id="RHEA:18245"/>
        <dbReference type="ChEBI" id="CHEBI:15378"/>
        <dbReference type="ChEBI" id="CHEBI:30616"/>
        <dbReference type="ChEBI" id="CHEBI:57287"/>
        <dbReference type="ChEBI" id="CHEBI:57328"/>
        <dbReference type="ChEBI" id="CHEBI:456216"/>
        <dbReference type="EC" id="2.7.1.24"/>
    </reaction>
</comment>
<dbReference type="GO" id="GO:0015937">
    <property type="term" value="P:coenzyme A biosynthetic process"/>
    <property type="evidence" value="ECO:0007669"/>
    <property type="project" value="UniProtKB-UniRule"/>
</dbReference>
<dbReference type="FunFam" id="3.40.50.300:FF:000991">
    <property type="entry name" value="Dephospho-CoA kinase"/>
    <property type="match status" value="1"/>
</dbReference>
<dbReference type="Pfam" id="PF01121">
    <property type="entry name" value="CoaE"/>
    <property type="match status" value="1"/>
</dbReference>
<dbReference type="RefSeq" id="WP_188530330.1">
    <property type="nucleotide sequence ID" value="NZ_BMGR01000004.1"/>
</dbReference>
<feature type="binding site" evidence="8">
    <location>
        <begin position="10"/>
        <end position="15"/>
    </location>
    <ligand>
        <name>ATP</name>
        <dbReference type="ChEBI" id="CHEBI:30616"/>
    </ligand>
</feature>
<evidence type="ECO:0000256" key="3">
    <source>
        <dbReference type="ARBA" id="ARBA00022679"/>
    </source>
</evidence>
<dbReference type="NCBIfam" id="TIGR00152">
    <property type="entry name" value="dephospho-CoA kinase"/>
    <property type="match status" value="1"/>
</dbReference>
<accession>A0A917CU31</accession>
<protein>
    <recommendedName>
        <fullName evidence="8 9">Dephospho-CoA kinase</fullName>
        <ecNumber evidence="8 9">2.7.1.24</ecNumber>
    </recommendedName>
    <alternativeName>
        <fullName evidence="8">Dephosphocoenzyme A kinase</fullName>
    </alternativeName>
</protein>
<dbReference type="EMBL" id="BMGR01000004">
    <property type="protein sequence ID" value="GGF97840.1"/>
    <property type="molecule type" value="Genomic_DNA"/>
</dbReference>
<evidence type="ECO:0000256" key="5">
    <source>
        <dbReference type="ARBA" id="ARBA00022777"/>
    </source>
</evidence>
<evidence type="ECO:0000256" key="9">
    <source>
        <dbReference type="NCBIfam" id="TIGR00152"/>
    </source>
</evidence>
<keyword evidence="11" id="KW-1185">Reference proteome</keyword>
<dbReference type="CDD" id="cd02022">
    <property type="entry name" value="DPCK"/>
    <property type="match status" value="1"/>
</dbReference>
<name>A0A917CU31_9BACL</name>
<sequence length="200" mass="22260">MKIGLTGGIACGKSTVASMLVARGAVLVDADQVAREVVLPGGPALDSIVSRFGQAVLNEDGTLNRAELGSIVFADKEKLKELESILHPAIRERMQGRLNQYEAEDPARLHIADIPLLYETGQASLYSGILVVYVPREVQVERLMKRDPEMTLEQAESRVRLQMDIEEKRQRADWVIDNSGSLENTERQVDAFVHQFPQHI</sequence>
<dbReference type="SUPFAM" id="SSF52540">
    <property type="entry name" value="P-loop containing nucleoside triphosphate hydrolases"/>
    <property type="match status" value="1"/>
</dbReference>
<dbReference type="EC" id="2.7.1.24" evidence="8 9"/>
<evidence type="ECO:0000256" key="6">
    <source>
        <dbReference type="ARBA" id="ARBA00022840"/>
    </source>
</evidence>
<evidence type="ECO:0000256" key="8">
    <source>
        <dbReference type="HAMAP-Rule" id="MF_00376"/>
    </source>
</evidence>
<evidence type="ECO:0000256" key="7">
    <source>
        <dbReference type="ARBA" id="ARBA00022993"/>
    </source>
</evidence>